<evidence type="ECO:0000313" key="2">
    <source>
        <dbReference type="Proteomes" id="UP000324222"/>
    </source>
</evidence>
<dbReference type="AlphaFoldDB" id="A0A5B7K3Z7"/>
<gene>
    <name evidence="1" type="ORF">E2C01_099496</name>
</gene>
<reference evidence="1 2" key="1">
    <citation type="submission" date="2019-05" db="EMBL/GenBank/DDBJ databases">
        <title>Another draft genome of Portunus trituberculatus and its Hox gene families provides insights of decapod evolution.</title>
        <authorList>
            <person name="Jeong J.-H."/>
            <person name="Song I."/>
            <person name="Kim S."/>
            <person name="Choi T."/>
            <person name="Kim D."/>
            <person name="Ryu S."/>
            <person name="Kim W."/>
        </authorList>
    </citation>
    <scope>NUCLEOTIDE SEQUENCE [LARGE SCALE GENOMIC DNA]</scope>
    <source>
        <tissue evidence="1">Muscle</tissue>
    </source>
</reference>
<evidence type="ECO:0000313" key="1">
    <source>
        <dbReference type="EMBL" id="MPD03841.1"/>
    </source>
</evidence>
<accession>A0A5B7K3Z7</accession>
<proteinExistence type="predicted"/>
<comment type="caution">
    <text evidence="1">The sequence shown here is derived from an EMBL/GenBank/DDBJ whole genome shotgun (WGS) entry which is preliminary data.</text>
</comment>
<organism evidence="1 2">
    <name type="scientific">Portunus trituberculatus</name>
    <name type="common">Swimming crab</name>
    <name type="synonym">Neptunus trituberculatus</name>
    <dbReference type="NCBI Taxonomy" id="210409"/>
    <lineage>
        <taxon>Eukaryota</taxon>
        <taxon>Metazoa</taxon>
        <taxon>Ecdysozoa</taxon>
        <taxon>Arthropoda</taxon>
        <taxon>Crustacea</taxon>
        <taxon>Multicrustacea</taxon>
        <taxon>Malacostraca</taxon>
        <taxon>Eumalacostraca</taxon>
        <taxon>Eucarida</taxon>
        <taxon>Decapoda</taxon>
        <taxon>Pleocyemata</taxon>
        <taxon>Brachyura</taxon>
        <taxon>Eubrachyura</taxon>
        <taxon>Portunoidea</taxon>
        <taxon>Portunidae</taxon>
        <taxon>Portuninae</taxon>
        <taxon>Portunus</taxon>
    </lineage>
</organism>
<dbReference type="Proteomes" id="UP000324222">
    <property type="component" value="Unassembled WGS sequence"/>
</dbReference>
<name>A0A5B7K3Z7_PORTR</name>
<keyword evidence="2" id="KW-1185">Reference proteome</keyword>
<protein>
    <submittedName>
        <fullName evidence="1">Uncharacterized protein</fullName>
    </submittedName>
</protein>
<sequence>MRQSRASHPVAEELSQHNYYDTNEPHVVAFSASSWNLNTLRTSHLGGTAQGKVVLSRYIQGSSIQGTHIQTQQPETRWHLGIVGKQLMWRLQVRI</sequence>
<dbReference type="EMBL" id="VSRR010138178">
    <property type="protein sequence ID" value="MPD03841.1"/>
    <property type="molecule type" value="Genomic_DNA"/>
</dbReference>